<organism evidence="1 2">
    <name type="scientific">Lysinibacillus parviboronicapiens</name>
    <dbReference type="NCBI Taxonomy" id="436516"/>
    <lineage>
        <taxon>Bacteria</taxon>
        <taxon>Bacillati</taxon>
        <taxon>Bacillota</taxon>
        <taxon>Bacilli</taxon>
        <taxon>Bacillales</taxon>
        <taxon>Bacillaceae</taxon>
        <taxon>Lysinibacillus</taxon>
    </lineage>
</organism>
<evidence type="ECO:0000313" key="1">
    <source>
        <dbReference type="EMBL" id="MET4563231.1"/>
    </source>
</evidence>
<dbReference type="EMBL" id="JBEPSB010000034">
    <property type="protein sequence ID" value="MET4563231.1"/>
    <property type="molecule type" value="Genomic_DNA"/>
</dbReference>
<dbReference type="RefSeq" id="WP_354473120.1">
    <property type="nucleotide sequence ID" value="NZ_JBEPSB010000034.1"/>
</dbReference>
<dbReference type="SUPFAM" id="SSF160387">
    <property type="entry name" value="NosL/MerB-like"/>
    <property type="match status" value="1"/>
</dbReference>
<dbReference type="InterPro" id="IPR008719">
    <property type="entry name" value="N2O_reductase_NosL"/>
</dbReference>
<dbReference type="Pfam" id="PF05573">
    <property type="entry name" value="NosL"/>
    <property type="match status" value="1"/>
</dbReference>
<reference evidence="1 2" key="1">
    <citation type="submission" date="2024-06" db="EMBL/GenBank/DDBJ databases">
        <title>Sorghum-associated microbial communities from plants grown in Nebraska, USA.</title>
        <authorList>
            <person name="Schachtman D."/>
        </authorList>
    </citation>
    <scope>NUCLEOTIDE SEQUENCE [LARGE SCALE GENOMIC DNA]</scope>
    <source>
        <strain evidence="1 2">736</strain>
    </source>
</reference>
<accession>A0ABV2PQL9</accession>
<dbReference type="PROSITE" id="PS51257">
    <property type="entry name" value="PROKAR_LIPOPROTEIN"/>
    <property type="match status" value="1"/>
</dbReference>
<dbReference type="PANTHER" id="PTHR41247">
    <property type="entry name" value="HTH-TYPE TRANSCRIPTIONAL REPRESSOR YCNK"/>
    <property type="match status" value="1"/>
</dbReference>
<dbReference type="Proteomes" id="UP001549363">
    <property type="component" value="Unassembled WGS sequence"/>
</dbReference>
<comment type="caution">
    <text evidence="1">The sequence shown here is derived from an EMBL/GenBank/DDBJ whole genome shotgun (WGS) entry which is preliminary data.</text>
</comment>
<evidence type="ECO:0000313" key="2">
    <source>
        <dbReference type="Proteomes" id="UP001549363"/>
    </source>
</evidence>
<keyword evidence="2" id="KW-1185">Reference proteome</keyword>
<gene>
    <name evidence="1" type="ORF">ABIA69_004425</name>
</gene>
<proteinExistence type="predicted"/>
<sequence length="150" mass="17079">MKRWIVMVVISCVLLVGCGDKTYVPREIVGETDVCKICNMSIVHNEYAGQIALKNGDFEMFDDLGCLMEYIKANGENEIGAAFIKDANNDEWIDVFKATFIYNKEYWTPMNYGVLAFKTKDAAVDWMALKGEGQVLVYQDLPNFNWGIHQ</sequence>
<dbReference type="PANTHER" id="PTHR41247:SF1">
    <property type="entry name" value="HTH-TYPE TRANSCRIPTIONAL REPRESSOR YCNK"/>
    <property type="match status" value="1"/>
</dbReference>
<name>A0ABV2PQL9_9BACI</name>
<protein>
    <submittedName>
        <fullName evidence="1">Copper chaperone NosL</fullName>
    </submittedName>
</protein>